<proteinExistence type="predicted"/>
<protein>
    <submittedName>
        <fullName evidence="1">Uncharacterized protein</fullName>
    </submittedName>
</protein>
<sequence>MTRRFPSTLKHYESLLEDQPYSILSIERAPTDGVFVEKFRSPLPQIISNRKDMLYMYSPVEMTFYIKVGNNEAQEFSINETKTQDIVDYVEVANYYYLLTGHFNSMTLRLVDTLVAKVNLNYKDLTNTEKQSTKPRKTDYDEFGVIID</sequence>
<organism evidence="1 2">
    <name type="scientific">Rotaria socialis</name>
    <dbReference type="NCBI Taxonomy" id="392032"/>
    <lineage>
        <taxon>Eukaryota</taxon>
        <taxon>Metazoa</taxon>
        <taxon>Spiralia</taxon>
        <taxon>Gnathifera</taxon>
        <taxon>Rotifera</taxon>
        <taxon>Eurotatoria</taxon>
        <taxon>Bdelloidea</taxon>
        <taxon>Philodinida</taxon>
        <taxon>Philodinidae</taxon>
        <taxon>Rotaria</taxon>
    </lineage>
</organism>
<comment type="caution">
    <text evidence="1">The sequence shown here is derived from an EMBL/GenBank/DDBJ whole genome shotgun (WGS) entry which is preliminary data.</text>
</comment>
<evidence type="ECO:0000313" key="1">
    <source>
        <dbReference type="EMBL" id="CAF4368727.1"/>
    </source>
</evidence>
<keyword evidence="2" id="KW-1185">Reference proteome</keyword>
<evidence type="ECO:0000313" key="2">
    <source>
        <dbReference type="Proteomes" id="UP000663873"/>
    </source>
</evidence>
<dbReference type="EMBL" id="CAJOBP010002686">
    <property type="protein sequence ID" value="CAF4368727.1"/>
    <property type="molecule type" value="Genomic_DNA"/>
</dbReference>
<name>A0A820MA19_9BILA</name>
<gene>
    <name evidence="1" type="ORF">UJA718_LOCUS16942</name>
</gene>
<dbReference type="AlphaFoldDB" id="A0A820MA19"/>
<accession>A0A820MA19</accession>
<reference evidence="1" key="1">
    <citation type="submission" date="2021-02" db="EMBL/GenBank/DDBJ databases">
        <authorList>
            <person name="Nowell W R."/>
        </authorList>
    </citation>
    <scope>NUCLEOTIDE SEQUENCE</scope>
</reference>
<dbReference type="Proteomes" id="UP000663873">
    <property type="component" value="Unassembled WGS sequence"/>
</dbReference>